<name>A0ABP4JQH8_9MICO</name>
<keyword evidence="4" id="KW-0067">ATP-binding</keyword>
<keyword evidence="2" id="KW-0378">Hydrolase</keyword>
<dbReference type="InterPro" id="IPR000212">
    <property type="entry name" value="DNA_helicase_UvrD/REP"/>
</dbReference>
<organism evidence="6 7">
    <name type="scientific">Agrococcus citreus</name>
    <dbReference type="NCBI Taxonomy" id="84643"/>
    <lineage>
        <taxon>Bacteria</taxon>
        <taxon>Bacillati</taxon>
        <taxon>Actinomycetota</taxon>
        <taxon>Actinomycetes</taxon>
        <taxon>Micrococcales</taxon>
        <taxon>Microbacteriaceae</taxon>
        <taxon>Agrococcus</taxon>
    </lineage>
</organism>
<evidence type="ECO:0000313" key="6">
    <source>
        <dbReference type="EMBL" id="GAA1424355.1"/>
    </source>
</evidence>
<dbReference type="Proteomes" id="UP001501266">
    <property type="component" value="Unassembled WGS sequence"/>
</dbReference>
<keyword evidence="1" id="KW-0547">Nucleotide-binding</keyword>
<feature type="domain" description="UvrD-like helicase C-terminal" evidence="5">
    <location>
        <begin position="381"/>
        <end position="431"/>
    </location>
</feature>
<comment type="caution">
    <text evidence="6">The sequence shown here is derived from an EMBL/GenBank/DDBJ whole genome shotgun (WGS) entry which is preliminary data.</text>
</comment>
<dbReference type="Pfam" id="PF13361">
    <property type="entry name" value="UvrD_C"/>
    <property type="match status" value="1"/>
</dbReference>
<dbReference type="PANTHER" id="PTHR11070:SF66">
    <property type="entry name" value="UVRD-LIKE HELICASE C-TERMINAL DOMAIN-CONTAINING PROTEIN"/>
    <property type="match status" value="1"/>
</dbReference>
<evidence type="ECO:0000256" key="4">
    <source>
        <dbReference type="ARBA" id="ARBA00022840"/>
    </source>
</evidence>
<dbReference type="PANTHER" id="PTHR11070">
    <property type="entry name" value="UVRD / RECB / PCRA DNA HELICASE FAMILY MEMBER"/>
    <property type="match status" value="1"/>
</dbReference>
<dbReference type="Gene3D" id="3.40.50.300">
    <property type="entry name" value="P-loop containing nucleotide triphosphate hydrolases"/>
    <property type="match status" value="2"/>
</dbReference>
<evidence type="ECO:0000256" key="2">
    <source>
        <dbReference type="ARBA" id="ARBA00022801"/>
    </source>
</evidence>
<dbReference type="InterPro" id="IPR014017">
    <property type="entry name" value="DNA_helicase_UvrD-like_C"/>
</dbReference>
<reference evidence="7" key="1">
    <citation type="journal article" date="2019" name="Int. J. Syst. Evol. Microbiol.">
        <title>The Global Catalogue of Microorganisms (GCM) 10K type strain sequencing project: providing services to taxonomists for standard genome sequencing and annotation.</title>
        <authorList>
            <consortium name="The Broad Institute Genomics Platform"/>
            <consortium name="The Broad Institute Genome Sequencing Center for Infectious Disease"/>
            <person name="Wu L."/>
            <person name="Ma J."/>
        </authorList>
    </citation>
    <scope>NUCLEOTIDE SEQUENCE [LARGE SCALE GENOMIC DNA]</scope>
    <source>
        <strain evidence="7">JCM 12398</strain>
    </source>
</reference>
<dbReference type="EMBL" id="BAAAKK010000005">
    <property type="protein sequence ID" value="GAA1424355.1"/>
    <property type="molecule type" value="Genomic_DNA"/>
</dbReference>
<dbReference type="Pfam" id="PF13245">
    <property type="entry name" value="AAA_19"/>
    <property type="match status" value="1"/>
</dbReference>
<dbReference type="RefSeq" id="WP_343920050.1">
    <property type="nucleotide sequence ID" value="NZ_BAAAKK010000005.1"/>
</dbReference>
<keyword evidence="7" id="KW-1185">Reference proteome</keyword>
<evidence type="ECO:0000313" key="7">
    <source>
        <dbReference type="Proteomes" id="UP001501266"/>
    </source>
</evidence>
<evidence type="ECO:0000259" key="5">
    <source>
        <dbReference type="Pfam" id="PF13361"/>
    </source>
</evidence>
<evidence type="ECO:0000256" key="1">
    <source>
        <dbReference type="ARBA" id="ARBA00022741"/>
    </source>
</evidence>
<accession>A0ABP4JQH8</accession>
<keyword evidence="3" id="KW-0347">Helicase</keyword>
<evidence type="ECO:0000256" key="3">
    <source>
        <dbReference type="ARBA" id="ARBA00022806"/>
    </source>
</evidence>
<dbReference type="SUPFAM" id="SSF52540">
    <property type="entry name" value="P-loop containing nucleoside triphosphate hydrolases"/>
    <property type="match status" value="1"/>
</dbReference>
<gene>
    <name evidence="6" type="ORF">GCM10009640_20390</name>
</gene>
<sequence length="597" mass="65021">MIAGLDASQEQVSAVEARARQLVFAGPGAGKTQTISALVANLLEHHDLDGSSELVVISFSNAAVRAVDERLRAHGLPAVTVQTLDSLAREAIRDLSDSDVPTASFDRRIEMATELVQANRWDRLGSLQHLIVDEVQDVVGVRADFLISILQALPSGSGFSLLGDLAQGIYDFQLRPDPRRPKKRASDTTAQELCLRVLDLGDVSQRTLAGQYRALTRDSLAAAGLRHSALGADDGVELERFISRIVQVGSVDAAAIAADRWPGRTAFLTATNGQALLVARTLTDGGHNVELSRGAQQRVIARWLAPALAGIETRDLTRTEFVDITAEQEPDADALARWRGMRAVAPSRGPDVDLRKLAQRLRQPRPLPPALIDQVETGFVVSTVHRAKGLEFDNVVLVDFASKRLLERSDDYGERDRARYVAITRARRRLVRAIGPDDRWVRRDSRSASSSGRWIVGGPQDWMTHGFELRLEDLERPSQGRDDHAATQRYLRDSVARGDALTLSPDPRQSTLSVPVYSVTHAGILVAQTTPAFGEALAARIRSREKSSRAWPALAGARVDAIATRPELPTGQGSRSGLWLVPVASGLLNIKWNGSTS</sequence>
<dbReference type="InterPro" id="IPR027417">
    <property type="entry name" value="P-loop_NTPase"/>
</dbReference>
<proteinExistence type="predicted"/>
<protein>
    <recommendedName>
        <fullName evidence="5">UvrD-like helicase C-terminal domain-containing protein</fullName>
    </recommendedName>
</protein>